<proteinExistence type="predicted"/>
<dbReference type="GeneID" id="9688247"/>
<dbReference type="SUPFAM" id="SSF48452">
    <property type="entry name" value="TPR-like"/>
    <property type="match status" value="1"/>
</dbReference>
<evidence type="ECO:0000313" key="2">
    <source>
        <dbReference type="Proteomes" id="UP000001876"/>
    </source>
</evidence>
<dbReference type="RefSeq" id="XP_003062807.1">
    <property type="nucleotide sequence ID" value="XM_003062761.1"/>
</dbReference>
<dbReference type="Gene3D" id="1.25.40.10">
    <property type="entry name" value="Tetratricopeptide repeat domain"/>
    <property type="match status" value="1"/>
</dbReference>
<organism evidence="2">
    <name type="scientific">Micromonas pusilla (strain CCMP1545)</name>
    <name type="common">Picoplanktonic green alga</name>
    <dbReference type="NCBI Taxonomy" id="564608"/>
    <lineage>
        <taxon>Eukaryota</taxon>
        <taxon>Viridiplantae</taxon>
        <taxon>Chlorophyta</taxon>
        <taxon>Mamiellophyceae</taxon>
        <taxon>Mamiellales</taxon>
        <taxon>Mamiellaceae</taxon>
        <taxon>Micromonas</taxon>
    </lineage>
</organism>
<dbReference type="AlphaFoldDB" id="C1N4K7"/>
<dbReference type="Proteomes" id="UP000001876">
    <property type="component" value="Unassembled WGS sequence"/>
</dbReference>
<evidence type="ECO:0000313" key="1">
    <source>
        <dbReference type="EMBL" id="EEH52746.1"/>
    </source>
</evidence>
<sequence>MAMAGDAGNWTAARQTAARHAARYPTESLLLMVHGGILWRQGHLKAAVAPLTDAMAHDENECRAAPWLFEVFLRLDMKEEAQWVWDKCCEVNQGLTVSLKNIAASVTRAQKLHAQRRR</sequence>
<dbReference type="EMBL" id="GG663747">
    <property type="protein sequence ID" value="EEH52746.1"/>
    <property type="molecule type" value="Genomic_DNA"/>
</dbReference>
<protein>
    <submittedName>
        <fullName evidence="1">Predicted protein</fullName>
    </submittedName>
</protein>
<dbReference type="InterPro" id="IPR011990">
    <property type="entry name" value="TPR-like_helical_dom_sf"/>
</dbReference>
<gene>
    <name evidence="1" type="ORF">MICPUCDRAFT_52594</name>
</gene>
<accession>C1N4K7</accession>
<reference evidence="1 2" key="1">
    <citation type="journal article" date="2009" name="Science">
        <title>Green evolution and dynamic adaptations revealed by genomes of the marine picoeukaryotes Micromonas.</title>
        <authorList>
            <person name="Worden A.Z."/>
            <person name="Lee J.H."/>
            <person name="Mock T."/>
            <person name="Rouze P."/>
            <person name="Simmons M.P."/>
            <person name="Aerts A.L."/>
            <person name="Allen A.E."/>
            <person name="Cuvelier M.L."/>
            <person name="Derelle E."/>
            <person name="Everett M.V."/>
            <person name="Foulon E."/>
            <person name="Grimwood J."/>
            <person name="Gundlach H."/>
            <person name="Henrissat B."/>
            <person name="Napoli C."/>
            <person name="McDonald S.M."/>
            <person name="Parker M.S."/>
            <person name="Rombauts S."/>
            <person name="Salamov A."/>
            <person name="Von Dassow P."/>
            <person name="Badger J.H."/>
            <person name="Coutinho P.M."/>
            <person name="Demir E."/>
            <person name="Dubchak I."/>
            <person name="Gentemann C."/>
            <person name="Eikrem W."/>
            <person name="Gready J.E."/>
            <person name="John U."/>
            <person name="Lanier W."/>
            <person name="Lindquist E.A."/>
            <person name="Lucas S."/>
            <person name="Mayer K.F."/>
            <person name="Moreau H."/>
            <person name="Not F."/>
            <person name="Otillar R."/>
            <person name="Panaud O."/>
            <person name="Pangilinan J."/>
            <person name="Paulsen I."/>
            <person name="Piegu B."/>
            <person name="Poliakov A."/>
            <person name="Robbens S."/>
            <person name="Schmutz J."/>
            <person name="Toulza E."/>
            <person name="Wyss T."/>
            <person name="Zelensky A."/>
            <person name="Zhou K."/>
            <person name="Armbrust E.V."/>
            <person name="Bhattacharya D."/>
            <person name="Goodenough U.W."/>
            <person name="Van de Peer Y."/>
            <person name="Grigoriev I.V."/>
        </authorList>
    </citation>
    <scope>NUCLEOTIDE SEQUENCE [LARGE SCALE GENOMIC DNA]</scope>
    <source>
        <strain evidence="1 2">CCMP1545</strain>
    </source>
</reference>
<name>C1N4K7_MICPC</name>
<dbReference type="KEGG" id="mpp:MICPUCDRAFT_52594"/>
<keyword evidence="2" id="KW-1185">Reference proteome</keyword>